<dbReference type="PANTHER" id="PTHR35603:SF2">
    <property type="entry name" value="OUTER MEMBRANE LIPOPROTEIN"/>
    <property type="match status" value="1"/>
</dbReference>
<dbReference type="RefSeq" id="WP_266148413.1">
    <property type="nucleotide sequence ID" value="NZ_CP064028.1"/>
</dbReference>
<feature type="signal peptide" evidence="3">
    <location>
        <begin position="1"/>
        <end position="25"/>
    </location>
</feature>
<protein>
    <submittedName>
        <fullName evidence="5">Glycine zipper 2TM domain-containing protein</fullName>
    </submittedName>
</protein>
<reference evidence="6" key="1">
    <citation type="journal article" date="2019" name="Int. J. Syst. Evol. Microbiol.">
        <title>The Global Catalogue of Microorganisms (GCM) 10K type strain sequencing project: providing services to taxonomists for standard genome sequencing and annotation.</title>
        <authorList>
            <consortium name="The Broad Institute Genomics Platform"/>
            <consortium name="The Broad Institute Genome Sequencing Center for Infectious Disease"/>
            <person name="Wu L."/>
            <person name="Ma J."/>
        </authorList>
    </citation>
    <scope>NUCLEOTIDE SEQUENCE [LARGE SCALE GENOMIC DNA]</scope>
    <source>
        <strain evidence="6">CCM 4481</strain>
    </source>
</reference>
<organism evidence="5 6">
    <name type="scientific">Dyella halodurans</name>
    <dbReference type="NCBI Taxonomy" id="1920171"/>
    <lineage>
        <taxon>Bacteria</taxon>
        <taxon>Pseudomonadati</taxon>
        <taxon>Pseudomonadota</taxon>
        <taxon>Gammaproteobacteria</taxon>
        <taxon>Lysobacterales</taxon>
        <taxon>Rhodanobacteraceae</taxon>
        <taxon>Dyella</taxon>
    </lineage>
</organism>
<dbReference type="Pfam" id="PF05433">
    <property type="entry name" value="Rick_17kDa_Anti"/>
    <property type="match status" value="1"/>
</dbReference>
<feature type="domain" description="Glycine zipper 2TM" evidence="4">
    <location>
        <begin position="88"/>
        <end position="128"/>
    </location>
</feature>
<dbReference type="InterPro" id="IPR051407">
    <property type="entry name" value="Bact_OM_lipoprot/Surf_antigen"/>
</dbReference>
<comment type="caution">
    <text evidence="5">The sequence shown here is derived from an EMBL/GenBank/DDBJ whole genome shotgun (WGS) entry which is preliminary data.</text>
</comment>
<name>A0ABV9C5Y9_9GAMM</name>
<feature type="chain" id="PRO_5046280568" evidence="3">
    <location>
        <begin position="26"/>
        <end position="191"/>
    </location>
</feature>
<dbReference type="PANTHER" id="PTHR35603">
    <property type="match status" value="1"/>
</dbReference>
<comment type="subcellular location">
    <subcellularLocation>
        <location evidence="1">Membrane</location>
    </subcellularLocation>
</comment>
<evidence type="ECO:0000259" key="4">
    <source>
        <dbReference type="Pfam" id="PF05433"/>
    </source>
</evidence>
<proteinExistence type="predicted"/>
<sequence length="191" mass="20182">MTKMVFPALVLALMACGLTVTSAFAQDARYQSQNPNQNQAQNDDNTHYGWADVLRVDPVYGVARTEVPRQECYDQQVVQTAPPQGSAAGTILGAVVGGVLGSTVGHGSGRTAATVVGAVAGGAVGNSVSAAGGGEYQSTETHCRQVAAVSEQRRIMGYDVEYRYRGEVYVSRLNYDPGERLRVRVSVAPAD</sequence>
<keyword evidence="6" id="KW-1185">Reference proteome</keyword>
<evidence type="ECO:0000313" key="5">
    <source>
        <dbReference type="EMBL" id="MFC4528262.1"/>
    </source>
</evidence>
<dbReference type="EMBL" id="JBHSGA010000020">
    <property type="protein sequence ID" value="MFC4528262.1"/>
    <property type="molecule type" value="Genomic_DNA"/>
</dbReference>
<evidence type="ECO:0000256" key="2">
    <source>
        <dbReference type="ARBA" id="ARBA00023136"/>
    </source>
</evidence>
<evidence type="ECO:0000256" key="1">
    <source>
        <dbReference type="ARBA" id="ARBA00004370"/>
    </source>
</evidence>
<dbReference type="InterPro" id="IPR008816">
    <property type="entry name" value="Gly_zipper_2TM_dom"/>
</dbReference>
<keyword evidence="2" id="KW-0472">Membrane</keyword>
<dbReference type="PROSITE" id="PS51257">
    <property type="entry name" value="PROKAR_LIPOPROTEIN"/>
    <property type="match status" value="1"/>
</dbReference>
<accession>A0ABV9C5Y9</accession>
<gene>
    <name evidence="5" type="ORF">ACFO5W_16585</name>
</gene>
<evidence type="ECO:0000313" key="6">
    <source>
        <dbReference type="Proteomes" id="UP001595961"/>
    </source>
</evidence>
<evidence type="ECO:0000256" key="3">
    <source>
        <dbReference type="SAM" id="SignalP"/>
    </source>
</evidence>
<dbReference type="Proteomes" id="UP001595961">
    <property type="component" value="Unassembled WGS sequence"/>
</dbReference>
<keyword evidence="3" id="KW-0732">Signal</keyword>
<dbReference type="NCBIfam" id="NF008437">
    <property type="entry name" value="PRK11280.1"/>
    <property type="match status" value="1"/>
</dbReference>